<accession>A0ABU0ZPP4</accession>
<evidence type="ECO:0000313" key="9">
    <source>
        <dbReference type="EMBL" id="MDQ7909014.1"/>
    </source>
</evidence>
<feature type="domain" description="ABC transmembrane type-1" evidence="8">
    <location>
        <begin position="86"/>
        <end position="271"/>
    </location>
</feature>
<dbReference type="PROSITE" id="PS50928">
    <property type="entry name" value="ABC_TM1"/>
    <property type="match status" value="1"/>
</dbReference>
<evidence type="ECO:0000256" key="4">
    <source>
        <dbReference type="ARBA" id="ARBA00022692"/>
    </source>
</evidence>
<dbReference type="Pfam" id="PF12911">
    <property type="entry name" value="OppC_N"/>
    <property type="match status" value="1"/>
</dbReference>
<dbReference type="InterPro" id="IPR050366">
    <property type="entry name" value="BP-dependent_transpt_permease"/>
</dbReference>
<protein>
    <submittedName>
        <fullName evidence="9">ABC transporter permease</fullName>
    </submittedName>
</protein>
<evidence type="ECO:0000256" key="6">
    <source>
        <dbReference type="ARBA" id="ARBA00023136"/>
    </source>
</evidence>
<keyword evidence="5 7" id="KW-1133">Transmembrane helix</keyword>
<keyword evidence="6 7" id="KW-0472">Membrane</keyword>
<comment type="caution">
    <text evidence="9">The sequence shown here is derived from an EMBL/GenBank/DDBJ whole genome shotgun (WGS) entry which is preliminary data.</text>
</comment>
<evidence type="ECO:0000256" key="7">
    <source>
        <dbReference type="RuleBase" id="RU363032"/>
    </source>
</evidence>
<dbReference type="InterPro" id="IPR025966">
    <property type="entry name" value="OppC_N"/>
</dbReference>
<dbReference type="InterPro" id="IPR000515">
    <property type="entry name" value="MetI-like"/>
</dbReference>
<dbReference type="CDD" id="cd06261">
    <property type="entry name" value="TM_PBP2"/>
    <property type="match status" value="1"/>
</dbReference>
<evidence type="ECO:0000259" key="8">
    <source>
        <dbReference type="PROSITE" id="PS50928"/>
    </source>
</evidence>
<feature type="transmembrane region" description="Helical" evidence="7">
    <location>
        <begin position="251"/>
        <end position="275"/>
    </location>
</feature>
<dbReference type="EMBL" id="JAVHUY010000036">
    <property type="protein sequence ID" value="MDQ7909014.1"/>
    <property type="molecule type" value="Genomic_DNA"/>
</dbReference>
<evidence type="ECO:0000256" key="5">
    <source>
        <dbReference type="ARBA" id="ARBA00022989"/>
    </source>
</evidence>
<keyword evidence="3" id="KW-1003">Cell membrane</keyword>
<feature type="transmembrane region" description="Helical" evidence="7">
    <location>
        <begin position="78"/>
        <end position="109"/>
    </location>
</feature>
<dbReference type="Proteomes" id="UP001230908">
    <property type="component" value="Unassembled WGS sequence"/>
</dbReference>
<dbReference type="PANTHER" id="PTHR43386">
    <property type="entry name" value="OLIGOPEPTIDE TRANSPORT SYSTEM PERMEASE PROTEIN APPC"/>
    <property type="match status" value="1"/>
</dbReference>
<dbReference type="PANTHER" id="PTHR43386:SF1">
    <property type="entry name" value="D,D-DIPEPTIDE TRANSPORT SYSTEM PERMEASE PROTEIN DDPC-RELATED"/>
    <property type="match status" value="1"/>
</dbReference>
<dbReference type="InterPro" id="IPR035906">
    <property type="entry name" value="MetI-like_sf"/>
</dbReference>
<evidence type="ECO:0000256" key="2">
    <source>
        <dbReference type="ARBA" id="ARBA00022448"/>
    </source>
</evidence>
<dbReference type="SUPFAM" id="SSF161098">
    <property type="entry name" value="MetI-like"/>
    <property type="match status" value="1"/>
</dbReference>
<dbReference type="Pfam" id="PF00528">
    <property type="entry name" value="BPD_transp_1"/>
    <property type="match status" value="1"/>
</dbReference>
<keyword evidence="10" id="KW-1185">Reference proteome</keyword>
<gene>
    <name evidence="9" type="ORF">RB614_31270</name>
</gene>
<comment type="subcellular location">
    <subcellularLocation>
        <location evidence="1 7">Cell membrane</location>
        <topology evidence="1 7">Multi-pass membrane protein</topology>
    </subcellularLocation>
</comment>
<evidence type="ECO:0000256" key="3">
    <source>
        <dbReference type="ARBA" id="ARBA00022475"/>
    </source>
</evidence>
<keyword evidence="2 7" id="KW-0813">Transport</keyword>
<evidence type="ECO:0000313" key="10">
    <source>
        <dbReference type="Proteomes" id="UP001230908"/>
    </source>
</evidence>
<dbReference type="RefSeq" id="WP_308716278.1">
    <property type="nucleotide sequence ID" value="NZ_JAVHUY010000036.1"/>
</dbReference>
<dbReference type="Gene3D" id="1.10.3720.10">
    <property type="entry name" value="MetI-like"/>
    <property type="match status" value="1"/>
</dbReference>
<comment type="similarity">
    <text evidence="7">Belongs to the binding-protein-dependent transport system permease family.</text>
</comment>
<feature type="transmembrane region" description="Helical" evidence="7">
    <location>
        <begin position="20"/>
        <end position="42"/>
    </location>
</feature>
<organism evidence="9 10">
    <name type="scientific">Phytohabitans maris</name>
    <dbReference type="NCBI Taxonomy" id="3071409"/>
    <lineage>
        <taxon>Bacteria</taxon>
        <taxon>Bacillati</taxon>
        <taxon>Actinomycetota</taxon>
        <taxon>Actinomycetes</taxon>
        <taxon>Micromonosporales</taxon>
        <taxon>Micromonosporaceae</taxon>
    </lineage>
</organism>
<feature type="transmembrane region" description="Helical" evidence="7">
    <location>
        <begin position="211"/>
        <end position="231"/>
    </location>
</feature>
<keyword evidence="4 7" id="KW-0812">Transmembrane</keyword>
<proteinExistence type="inferred from homology"/>
<name>A0ABU0ZPP4_9ACTN</name>
<reference evidence="9 10" key="1">
    <citation type="submission" date="2023-08" db="EMBL/GenBank/DDBJ databases">
        <title>Phytohabitans sansha sp. nov., isolated from marine sediment.</title>
        <authorList>
            <person name="Zhao Y."/>
            <person name="Yi K."/>
        </authorList>
    </citation>
    <scope>NUCLEOTIDE SEQUENCE [LARGE SCALE GENOMIC DNA]</scope>
    <source>
        <strain evidence="9 10">ZYX-F-186</strain>
    </source>
</reference>
<sequence length="285" mass="29681">MSARTEVVSLIEAPRTRPNVLVVVTLTILGLIVLLAVFGRLVSPYDPMQQDLGLGLSTPSSEHWLGTDALGRDILSRILAGAASAVVGPFVIALGAMVLGNVLGLLAGYRGGRIDSIIMRWVDLTFSLPGTLVVIVVAGTFGGSYWLAVVLLIILVAPGDARIIRGATLEQAPRPYVEAAKSIGVSEPRILLTHIWPNVAPAAIANASINFAGSLVALAGLSFLGLGVAAGTPDWGLMVAEGRSLLFVNPVAVLAPAAMIVLTATMVSIAGDWVYERLSSRGMSR</sequence>
<evidence type="ECO:0000256" key="1">
    <source>
        <dbReference type="ARBA" id="ARBA00004651"/>
    </source>
</evidence>